<keyword evidence="4" id="KW-1185">Reference proteome</keyword>
<evidence type="ECO:0000313" key="3">
    <source>
        <dbReference type="EMBL" id="MRU15762.1"/>
    </source>
</evidence>
<dbReference type="GO" id="GO:0004519">
    <property type="term" value="F:endonuclease activity"/>
    <property type="evidence" value="ECO:0007669"/>
    <property type="project" value="UniProtKB-KW"/>
</dbReference>
<dbReference type="EMBL" id="SZWE01000001">
    <property type="protein sequence ID" value="MRU15762.1"/>
    <property type="molecule type" value="Genomic_DNA"/>
</dbReference>
<protein>
    <submittedName>
        <fullName evidence="3">Endonuclease/exonuclease/phosphatase family protein</fullName>
    </submittedName>
</protein>
<gene>
    <name evidence="3" type="ORF">FDP25_10020</name>
</gene>
<accession>A0A844CMB0</accession>
<proteinExistence type="predicted"/>
<evidence type="ECO:0000313" key="4">
    <source>
        <dbReference type="Proteomes" id="UP000564704"/>
    </source>
</evidence>
<dbReference type="Gene3D" id="3.60.10.10">
    <property type="entry name" value="Endonuclease/exonuclease/phosphatase"/>
    <property type="match status" value="1"/>
</dbReference>
<keyword evidence="3" id="KW-0269">Exonuclease</keyword>
<comment type="caution">
    <text evidence="3">The sequence shown here is derived from an EMBL/GenBank/DDBJ whole genome shotgun (WGS) entry which is preliminary data.</text>
</comment>
<evidence type="ECO:0000259" key="2">
    <source>
        <dbReference type="Pfam" id="PF03372"/>
    </source>
</evidence>
<dbReference type="InterPro" id="IPR005135">
    <property type="entry name" value="Endo/exonuclease/phosphatase"/>
</dbReference>
<reference evidence="3 4" key="1">
    <citation type="submission" date="2019-05" db="EMBL/GenBank/DDBJ databases">
        <title>Roseovarius bejariae sp. nov., a moderately halophylic bacterium isolated from a saline soil in Rambla Salada (Murcia).</title>
        <authorList>
            <person name="Castro D.J."/>
            <person name="Gomez-Altuve A."/>
            <person name="Reina J.C."/>
            <person name="Rodriguez M."/>
            <person name="Sampedro I."/>
            <person name="Llamas I."/>
            <person name="Martinez-Checa F."/>
        </authorList>
    </citation>
    <scope>NUCLEOTIDE SEQUENCE [LARGE SCALE GENOMIC DNA]</scope>
    <source>
        <strain evidence="3 4">A21</strain>
    </source>
</reference>
<dbReference type="SUPFAM" id="SSF56219">
    <property type="entry name" value="DNase I-like"/>
    <property type="match status" value="1"/>
</dbReference>
<evidence type="ECO:0000256" key="1">
    <source>
        <dbReference type="SAM" id="MobiDB-lite"/>
    </source>
</evidence>
<dbReference type="InterPro" id="IPR036691">
    <property type="entry name" value="Endo/exonu/phosph_ase_sf"/>
</dbReference>
<feature type="region of interest" description="Disordered" evidence="1">
    <location>
        <begin position="311"/>
        <end position="340"/>
    </location>
</feature>
<dbReference type="GO" id="GO:0004527">
    <property type="term" value="F:exonuclease activity"/>
    <property type="evidence" value="ECO:0007669"/>
    <property type="project" value="UniProtKB-KW"/>
</dbReference>
<keyword evidence="3" id="KW-0378">Hydrolase</keyword>
<dbReference type="Proteomes" id="UP000564704">
    <property type="component" value="Unassembled WGS sequence"/>
</dbReference>
<organism evidence="3 4">
    <name type="scientific">Roseovarius bejariae</name>
    <dbReference type="NCBI Taxonomy" id="2576383"/>
    <lineage>
        <taxon>Bacteria</taxon>
        <taxon>Pseudomonadati</taxon>
        <taxon>Pseudomonadota</taxon>
        <taxon>Alphaproteobacteria</taxon>
        <taxon>Rhodobacterales</taxon>
        <taxon>Roseobacteraceae</taxon>
        <taxon>Roseovarius</taxon>
    </lineage>
</organism>
<dbReference type="OrthoDB" id="292013at2"/>
<sequence length="400" mass="44125">MGFPTCKYADARYRHGADRPDDRGQAPPRLRTGRAGKLAARLIACFFAIVLGNAPLSADTLRIATMNAALEREGPGLLLRDILRDDPQITAFAMVVRRVSPDILVLQGIDYDHGRVALRALRNKIDKDGGPHYPHVFTKRPNTGMPTGLDMDGDGRLGQSRDKQGFGRFAGQAGMAVLSRWPFDRQKMRDFSHVKWQDLPSASLPMSMDAPFPSFEAQKVQRLSSVGHWVLPVKLPHAPVLTLMTFHATPPVFDGPEDRNGHRNHDEILFWQKFLDGEFGPVPDDHFVLLGDANIDPVDGEGRKSAVNRLLADPRLQDPEPKRPGPVLQGPEQSGDPRLDTVAWPDDGPGHLRVQYLLPSSDLRVVNAGVHWPTPDTDVAAEASAAGPHRMVWVDIALPE</sequence>
<keyword evidence="3" id="KW-0540">Nuclease</keyword>
<dbReference type="AlphaFoldDB" id="A0A844CMB0"/>
<name>A0A844CMB0_9RHOB</name>
<keyword evidence="3" id="KW-0255">Endonuclease</keyword>
<feature type="domain" description="Endonuclease/exonuclease/phosphatase" evidence="2">
    <location>
        <begin position="79"/>
        <end position="376"/>
    </location>
</feature>
<dbReference type="Pfam" id="PF03372">
    <property type="entry name" value="Exo_endo_phos"/>
    <property type="match status" value="1"/>
</dbReference>